<keyword evidence="1" id="KW-1133">Transmembrane helix</keyword>
<dbReference type="Proteomes" id="UP000635384">
    <property type="component" value="Unassembled WGS sequence"/>
</dbReference>
<keyword evidence="3" id="KW-1185">Reference proteome</keyword>
<keyword evidence="1" id="KW-0472">Membrane</keyword>
<feature type="transmembrane region" description="Helical" evidence="1">
    <location>
        <begin position="39"/>
        <end position="62"/>
    </location>
</feature>
<accession>A0ABR8KXU4</accession>
<evidence type="ECO:0000313" key="2">
    <source>
        <dbReference type="EMBL" id="MBD2843041.1"/>
    </source>
</evidence>
<dbReference type="RefSeq" id="WP_190788446.1">
    <property type="nucleotide sequence ID" value="NZ_JACXLC010000001.1"/>
</dbReference>
<proteinExistence type="predicted"/>
<keyword evidence="1" id="KW-0812">Transmembrane</keyword>
<feature type="transmembrane region" description="Helical" evidence="1">
    <location>
        <begin position="6"/>
        <end position="27"/>
    </location>
</feature>
<sequence length="155" mass="17243">MEFETVAVATRITARISLVLFAFAFVAETIKFGRNHYSLVWGSFVLAHIVHMICVVAYFIVLGEPPELTPALGTLVAGLVALGWIATDLIRKRIASASRMMPTVCSWYLWFLFCMAHVSRLLDPERGSWINVPLLIVAFGSGVVRIVLLRRAPQP</sequence>
<evidence type="ECO:0000256" key="1">
    <source>
        <dbReference type="SAM" id="Phobius"/>
    </source>
</evidence>
<feature type="transmembrane region" description="Helical" evidence="1">
    <location>
        <begin position="128"/>
        <end position="148"/>
    </location>
</feature>
<name>A0ABR8KXU4_9SPHN</name>
<gene>
    <name evidence="2" type="ORF">IB285_12330</name>
</gene>
<feature type="transmembrane region" description="Helical" evidence="1">
    <location>
        <begin position="68"/>
        <end position="90"/>
    </location>
</feature>
<feature type="transmembrane region" description="Helical" evidence="1">
    <location>
        <begin position="102"/>
        <end position="122"/>
    </location>
</feature>
<comment type="caution">
    <text evidence="2">The sequence shown here is derived from an EMBL/GenBank/DDBJ whole genome shotgun (WGS) entry which is preliminary data.</text>
</comment>
<protein>
    <submittedName>
        <fullName evidence="2">Uncharacterized protein</fullName>
    </submittedName>
</protein>
<dbReference type="EMBL" id="JACXLC010000001">
    <property type="protein sequence ID" value="MBD2843041.1"/>
    <property type="molecule type" value="Genomic_DNA"/>
</dbReference>
<evidence type="ECO:0000313" key="3">
    <source>
        <dbReference type="Proteomes" id="UP000635384"/>
    </source>
</evidence>
<organism evidence="2 3">
    <name type="scientific">Erythrobacter rubeus</name>
    <dbReference type="NCBI Taxonomy" id="2760803"/>
    <lineage>
        <taxon>Bacteria</taxon>
        <taxon>Pseudomonadati</taxon>
        <taxon>Pseudomonadota</taxon>
        <taxon>Alphaproteobacteria</taxon>
        <taxon>Sphingomonadales</taxon>
        <taxon>Erythrobacteraceae</taxon>
        <taxon>Erythrobacter/Porphyrobacter group</taxon>
        <taxon>Erythrobacter</taxon>
    </lineage>
</organism>
<reference evidence="2 3" key="1">
    <citation type="submission" date="2020-09" db="EMBL/GenBank/DDBJ databases">
        <authorList>
            <person name="Yoon J.-W."/>
        </authorList>
    </citation>
    <scope>NUCLEOTIDE SEQUENCE [LARGE SCALE GENOMIC DNA]</scope>
    <source>
        <strain evidence="2 3">KMU-140</strain>
    </source>
</reference>